<reference evidence="1 2" key="1">
    <citation type="submission" date="2024-01" db="EMBL/GenBank/DDBJ databases">
        <title>Genome assemblies of Stephania.</title>
        <authorList>
            <person name="Yang L."/>
        </authorList>
    </citation>
    <scope>NUCLEOTIDE SEQUENCE [LARGE SCALE GENOMIC DNA]</scope>
    <source>
        <strain evidence="1">YNDBR</strain>
        <tissue evidence="1">Leaf</tissue>
    </source>
</reference>
<dbReference type="AlphaFoldDB" id="A0AAP0E4C6"/>
<proteinExistence type="predicted"/>
<dbReference type="PANTHER" id="PTHR33702:SF5">
    <property type="entry name" value="OS01G0308600 PROTEIN"/>
    <property type="match status" value="1"/>
</dbReference>
<comment type="caution">
    <text evidence="1">The sequence shown here is derived from an EMBL/GenBank/DDBJ whole genome shotgun (WGS) entry which is preliminary data.</text>
</comment>
<protein>
    <submittedName>
        <fullName evidence="1">Uncharacterized protein</fullName>
    </submittedName>
</protein>
<dbReference type="PANTHER" id="PTHR33702">
    <property type="entry name" value="BNAA09G40010D PROTEIN"/>
    <property type="match status" value="1"/>
</dbReference>
<dbReference type="Proteomes" id="UP001420932">
    <property type="component" value="Unassembled WGS sequence"/>
</dbReference>
<keyword evidence="2" id="KW-1185">Reference proteome</keyword>
<evidence type="ECO:0000313" key="1">
    <source>
        <dbReference type="EMBL" id="KAK9086344.1"/>
    </source>
</evidence>
<sequence length="129" mass="14594">MASRATGEENGIERTLRHSKKNRLAVVTLGSEEDHRARRFWPLRVIRKLRVFRLGSPKKALLRLRDAYLKLMLMVSNSPAGLFNSSTVVSDHAEAFSNMKGRDKKLALQIYNSLMSQGQLVPWCPAMVA</sequence>
<evidence type="ECO:0000313" key="2">
    <source>
        <dbReference type="Proteomes" id="UP001420932"/>
    </source>
</evidence>
<organism evidence="1 2">
    <name type="scientific">Stephania yunnanensis</name>
    <dbReference type="NCBI Taxonomy" id="152371"/>
    <lineage>
        <taxon>Eukaryota</taxon>
        <taxon>Viridiplantae</taxon>
        <taxon>Streptophyta</taxon>
        <taxon>Embryophyta</taxon>
        <taxon>Tracheophyta</taxon>
        <taxon>Spermatophyta</taxon>
        <taxon>Magnoliopsida</taxon>
        <taxon>Ranunculales</taxon>
        <taxon>Menispermaceae</taxon>
        <taxon>Menispermoideae</taxon>
        <taxon>Cissampelideae</taxon>
        <taxon>Stephania</taxon>
    </lineage>
</organism>
<gene>
    <name evidence="1" type="ORF">Syun_028738</name>
</gene>
<accession>A0AAP0E4C6</accession>
<name>A0AAP0E4C6_9MAGN</name>
<dbReference type="EMBL" id="JBBNAF010000013">
    <property type="protein sequence ID" value="KAK9086344.1"/>
    <property type="molecule type" value="Genomic_DNA"/>
</dbReference>